<dbReference type="PATRIC" id="fig|1618422.5.peg.1230"/>
<accession>A0A0G0J9Y9</accession>
<dbReference type="AlphaFoldDB" id="A0A0G0J9Y9"/>
<reference evidence="2 3" key="1">
    <citation type="journal article" date="2015" name="Nature">
        <title>rRNA introns, odd ribosomes, and small enigmatic genomes across a large radiation of phyla.</title>
        <authorList>
            <person name="Brown C.T."/>
            <person name="Hug L.A."/>
            <person name="Thomas B.C."/>
            <person name="Sharon I."/>
            <person name="Castelle C.J."/>
            <person name="Singh A."/>
            <person name="Wilkins M.J."/>
            <person name="Williams K.H."/>
            <person name="Banfield J.F."/>
        </authorList>
    </citation>
    <scope>NUCLEOTIDE SEQUENCE [LARGE SCALE GENOMIC DNA]</scope>
</reference>
<evidence type="ECO:0000313" key="2">
    <source>
        <dbReference type="EMBL" id="KKQ64453.1"/>
    </source>
</evidence>
<proteinExistence type="predicted"/>
<evidence type="ECO:0000259" key="1">
    <source>
        <dbReference type="Pfam" id="PF01797"/>
    </source>
</evidence>
<feature type="domain" description="Transposase IS200-like" evidence="1">
    <location>
        <begin position="18"/>
        <end position="111"/>
    </location>
</feature>
<dbReference type="GO" id="GO:0003677">
    <property type="term" value="F:DNA binding"/>
    <property type="evidence" value="ECO:0007669"/>
    <property type="project" value="InterPro"/>
</dbReference>
<protein>
    <recommendedName>
        <fullName evidence="1">Transposase IS200-like domain-containing protein</fullName>
    </recommendedName>
</protein>
<dbReference type="Pfam" id="PF01797">
    <property type="entry name" value="Y1_Tnp"/>
    <property type="match status" value="1"/>
</dbReference>
<dbReference type="InterPro" id="IPR036515">
    <property type="entry name" value="Transposase_17_sf"/>
</dbReference>
<comment type="caution">
    <text evidence="2">The sequence shown here is derived from an EMBL/GenBank/DDBJ whole genome shotgun (WGS) entry which is preliminary data.</text>
</comment>
<dbReference type="Gene3D" id="3.30.70.1290">
    <property type="entry name" value="Transposase IS200-like"/>
    <property type="match status" value="1"/>
</dbReference>
<dbReference type="EMBL" id="LBUP01000021">
    <property type="protein sequence ID" value="KKQ64453.1"/>
    <property type="molecule type" value="Genomic_DNA"/>
</dbReference>
<sequence>MKTNPTRYSSAVGEIWVMATFKVKYCHKIFDIRAVRELTDALFHEAFEFYKIRFRKLAFDSDHAHMILDMELYGKIELAKKLKGYVAKHLFGLMPWLKKNKWEGGYFWNSGLWNPAYDIRSISDMDFYSRYLDRQKYSSTRQKTLGSFS</sequence>
<dbReference type="Proteomes" id="UP000034235">
    <property type="component" value="Unassembled WGS sequence"/>
</dbReference>
<gene>
    <name evidence="2" type="ORF">US86_C0021G0003</name>
</gene>
<organism evidence="2 3">
    <name type="scientific">Candidatus Daviesbacteria bacterium GW2011_GWA2_38_24</name>
    <dbReference type="NCBI Taxonomy" id="1618422"/>
    <lineage>
        <taxon>Bacteria</taxon>
        <taxon>Candidatus Daviesiibacteriota</taxon>
    </lineage>
</organism>
<dbReference type="GO" id="GO:0006313">
    <property type="term" value="P:DNA transposition"/>
    <property type="evidence" value="ECO:0007669"/>
    <property type="project" value="InterPro"/>
</dbReference>
<dbReference type="SUPFAM" id="SSF143422">
    <property type="entry name" value="Transposase IS200-like"/>
    <property type="match status" value="1"/>
</dbReference>
<dbReference type="GO" id="GO:0004803">
    <property type="term" value="F:transposase activity"/>
    <property type="evidence" value="ECO:0007669"/>
    <property type="project" value="InterPro"/>
</dbReference>
<evidence type="ECO:0000313" key="3">
    <source>
        <dbReference type="Proteomes" id="UP000034235"/>
    </source>
</evidence>
<dbReference type="InterPro" id="IPR002686">
    <property type="entry name" value="Transposase_17"/>
</dbReference>
<name>A0A0G0J9Y9_9BACT</name>